<evidence type="ECO:0000256" key="1">
    <source>
        <dbReference type="SAM" id="MobiDB-lite"/>
    </source>
</evidence>
<dbReference type="AlphaFoldDB" id="A0A9W4JP61"/>
<accession>A0A9W4JP61</accession>
<dbReference type="EMBL" id="CAJVPG010000428">
    <property type="protein sequence ID" value="CAG8411686.1"/>
    <property type="molecule type" value="Genomic_DNA"/>
</dbReference>
<keyword evidence="4" id="KW-1185">Reference proteome</keyword>
<gene>
    <name evidence="3" type="ORF">PSALAMII_LOCUS8889</name>
</gene>
<proteinExistence type="predicted"/>
<dbReference type="Proteomes" id="UP001152649">
    <property type="component" value="Unassembled WGS sequence"/>
</dbReference>
<feature type="region of interest" description="Disordered" evidence="1">
    <location>
        <begin position="104"/>
        <end position="157"/>
    </location>
</feature>
<dbReference type="OrthoDB" id="5597238at2759"/>
<reference evidence="3" key="1">
    <citation type="submission" date="2021-07" db="EMBL/GenBank/DDBJ databases">
        <authorList>
            <person name="Branca A.L. A."/>
        </authorList>
    </citation>
    <scope>NUCLEOTIDE SEQUENCE</scope>
</reference>
<evidence type="ECO:0000256" key="2">
    <source>
        <dbReference type="SAM" id="SignalP"/>
    </source>
</evidence>
<feature type="chain" id="PRO_5040938337" evidence="2">
    <location>
        <begin position="18"/>
        <end position="186"/>
    </location>
</feature>
<evidence type="ECO:0000313" key="4">
    <source>
        <dbReference type="Proteomes" id="UP001152649"/>
    </source>
</evidence>
<feature type="signal peptide" evidence="2">
    <location>
        <begin position="1"/>
        <end position="17"/>
    </location>
</feature>
<feature type="compositionally biased region" description="Low complexity" evidence="1">
    <location>
        <begin position="146"/>
        <end position="155"/>
    </location>
</feature>
<evidence type="ECO:0000313" key="3">
    <source>
        <dbReference type="EMBL" id="CAG8411686.1"/>
    </source>
</evidence>
<comment type="caution">
    <text evidence="3">The sequence shown here is derived from an EMBL/GenBank/DDBJ whole genome shotgun (WGS) entry which is preliminary data.</text>
</comment>
<feature type="compositionally biased region" description="Low complexity" evidence="1">
    <location>
        <begin position="109"/>
        <end position="140"/>
    </location>
</feature>
<name>A0A9W4JP61_9EURO</name>
<keyword evidence="2" id="KW-0732">Signal</keyword>
<protein>
    <submittedName>
        <fullName evidence="3">Uncharacterized protein</fullName>
    </submittedName>
</protein>
<organism evidence="3 4">
    <name type="scientific">Penicillium salamii</name>
    <dbReference type="NCBI Taxonomy" id="1612424"/>
    <lineage>
        <taxon>Eukaryota</taxon>
        <taxon>Fungi</taxon>
        <taxon>Dikarya</taxon>
        <taxon>Ascomycota</taxon>
        <taxon>Pezizomycotina</taxon>
        <taxon>Eurotiomycetes</taxon>
        <taxon>Eurotiomycetidae</taxon>
        <taxon>Eurotiales</taxon>
        <taxon>Aspergillaceae</taxon>
        <taxon>Penicillium</taxon>
    </lineage>
</organism>
<sequence>MKLTFVALSALLAIAVADTTTTAEASVITSTPETECAKQCDPKDICCTAKCYKVPCPSDNQADDTNNCVSACPQGNGTPADIQKYSDCEQSCYSSHFWGGHGATATHPSTSTSSGSTATQTGSSSSSTSSSDSNSSSNDTNDSDSSDGTSTSSSTFAQQTTNAGAHVKLSASAAGLFGLVAVAFAL</sequence>